<evidence type="ECO:0000313" key="2">
    <source>
        <dbReference type="Proteomes" id="UP000689129"/>
    </source>
</evidence>
<comment type="caution">
    <text evidence="1">The sequence shown here is derived from an EMBL/GenBank/DDBJ whole genome shotgun (WGS) entry which is preliminary data.</text>
</comment>
<proteinExistence type="predicted"/>
<evidence type="ECO:0000313" key="1">
    <source>
        <dbReference type="EMBL" id="KAG7127622.1"/>
    </source>
</evidence>
<organism evidence="1 2">
    <name type="scientific">Verticillium longisporum</name>
    <name type="common">Verticillium dahliae var. longisporum</name>
    <dbReference type="NCBI Taxonomy" id="100787"/>
    <lineage>
        <taxon>Eukaryota</taxon>
        <taxon>Fungi</taxon>
        <taxon>Dikarya</taxon>
        <taxon>Ascomycota</taxon>
        <taxon>Pezizomycotina</taxon>
        <taxon>Sordariomycetes</taxon>
        <taxon>Hypocreomycetidae</taxon>
        <taxon>Glomerellales</taxon>
        <taxon>Plectosphaerellaceae</taxon>
        <taxon>Verticillium</taxon>
    </lineage>
</organism>
<dbReference type="EMBL" id="JAEMWZ010000288">
    <property type="protein sequence ID" value="KAG7127622.1"/>
    <property type="molecule type" value="Genomic_DNA"/>
</dbReference>
<gene>
    <name evidence="1" type="ORF">HYQ45_012505</name>
</gene>
<dbReference type="AlphaFoldDB" id="A0A8I2ZE86"/>
<dbReference type="OrthoDB" id="185373at2759"/>
<protein>
    <submittedName>
        <fullName evidence="1">Uncharacterized protein</fullName>
    </submittedName>
</protein>
<dbReference type="Proteomes" id="UP000689129">
    <property type="component" value="Unassembled WGS sequence"/>
</dbReference>
<sequence>MQALWSRAGQVRLCGCKGCLPAASGMIRQSTTRVPRRKPTFGEFFTAFYTSIMGTAAMYDARRKDARRKELDRQLAEVRSDLERLLEPIPASDLESEPAPPSDIFDRSDGMWYDYKKQRGFSQYLDGLGDTSTWLRNGPRSAELERWLRTSGLPELEPSATAASAPDYEQLQQRLQQEEENPNIAHRVPKTRKQLIAAQNAVRSLVVELLRAADLGNLTRHGRLDRSAETASETELRTMLKQKSYPLFETLGHDMVKGTIELNRSLRAILASSQAALRRDATHDIRDSVTKVCYNLLVSPHPPTIHTISILILGFDQMGKHAISNAAVRHFLYASRTAPTEQAMVCMLNHYKEQGNLVRFHKLVDRFTGRDPRGIHRDQPDHHAERPIHSRTRLANSDADKMQALWSRAGQVRLCGCKGCLPAASGMIRQSTTRVPRRKPTFGEFFTAFYTSIMGTAAMYDARRKDARRKELDRQLAEVRSDLERLLEPIPASDLESEPAPPSDIFDRSDGMWYDYKKQRGFSQYLDGLGDTSTWLRNGPRSAELERWLRTSGLPELEPSATAASAPDYEQLQQRLQQEEENPNIAHRVPKTRKQLIAAQNAVRSLVVELLRAADLGNLTRHGRLDRSAETASETELRTMLKQKSYPLFETLGHDMVKGTIELNRSLRAILASSQAALRRDATHDIRDSVTKVCYNLLVSPHPPTIHTISILILGFDQMGKHAISNAAVRHFLYASRTAPTEQAMVCMLNHYKEQGNLVRFHKLVDRFTGRDPRGIHCCRHLTNAHMRWTRM</sequence>
<name>A0A8I2ZE86_VERLO</name>
<reference evidence="1" key="1">
    <citation type="journal article" date="2021" name="Mol. Plant Pathol.">
        <title>A 20-kb lineage-specific genomic region tames virulence in pathogenic amphidiploid Verticillium longisporum.</title>
        <authorList>
            <person name="Harting R."/>
            <person name="Starke J."/>
            <person name="Kusch H."/>
            <person name="Poggeler S."/>
            <person name="Maurus I."/>
            <person name="Schluter R."/>
            <person name="Landesfeind M."/>
            <person name="Bulla I."/>
            <person name="Nowrousian M."/>
            <person name="de Jonge R."/>
            <person name="Stahlhut G."/>
            <person name="Hoff K.J."/>
            <person name="Asshauer K.P."/>
            <person name="Thurmer A."/>
            <person name="Stanke M."/>
            <person name="Daniel R."/>
            <person name="Morgenstern B."/>
            <person name="Thomma B.P.H.J."/>
            <person name="Kronstad J.W."/>
            <person name="Braus-Stromeyer S.A."/>
            <person name="Braus G.H."/>
        </authorList>
    </citation>
    <scope>NUCLEOTIDE SEQUENCE</scope>
    <source>
        <strain evidence="1">Vl32</strain>
    </source>
</reference>
<accession>A0A8I2ZE86</accession>